<protein>
    <recommendedName>
        <fullName evidence="4">Amidase domain-containing protein</fullName>
    </recommendedName>
</protein>
<feature type="binding site" evidence="2">
    <location>
        <position position="201"/>
    </location>
    <ligand>
        <name>substrate</name>
    </ligand>
</feature>
<evidence type="ECO:0000313" key="5">
    <source>
        <dbReference type="EMBL" id="PCG66932.1"/>
    </source>
</evidence>
<dbReference type="GO" id="GO:0012505">
    <property type="term" value="C:endomembrane system"/>
    <property type="evidence" value="ECO:0007669"/>
    <property type="project" value="TreeGrafter"/>
</dbReference>
<evidence type="ECO:0000256" key="1">
    <source>
        <dbReference type="PIRSR" id="PIRSR001221-1"/>
    </source>
</evidence>
<proteinExistence type="predicted"/>
<name>A0A2A4J687_HELVI</name>
<feature type="domain" description="Amidase" evidence="4">
    <location>
        <begin position="66"/>
        <end position="286"/>
    </location>
</feature>
<dbReference type="Pfam" id="PF01425">
    <property type="entry name" value="Amidase"/>
    <property type="match status" value="2"/>
</dbReference>
<feature type="active site" description="Charge relay system" evidence="1">
    <location>
        <position position="126"/>
    </location>
</feature>
<evidence type="ECO:0000259" key="4">
    <source>
        <dbReference type="Pfam" id="PF01425"/>
    </source>
</evidence>
<evidence type="ECO:0000256" key="3">
    <source>
        <dbReference type="SAM" id="Phobius"/>
    </source>
</evidence>
<dbReference type="InterPro" id="IPR023631">
    <property type="entry name" value="Amidase_dom"/>
</dbReference>
<feature type="transmembrane region" description="Helical" evidence="3">
    <location>
        <begin position="7"/>
        <end position="28"/>
    </location>
</feature>
<dbReference type="PANTHER" id="PTHR43372:SF1">
    <property type="entry name" value="LD38433P"/>
    <property type="match status" value="1"/>
</dbReference>
<keyword evidence="3" id="KW-1133">Transmembrane helix</keyword>
<reference evidence="5" key="1">
    <citation type="submission" date="2017-09" db="EMBL/GenBank/DDBJ databases">
        <title>Contemporary evolution of a Lepidopteran species, Heliothis virescens, in response to modern agricultural practices.</title>
        <authorList>
            <person name="Fritz M.L."/>
            <person name="Deyonke A.M."/>
            <person name="Papanicolaou A."/>
            <person name="Micinski S."/>
            <person name="Westbrook J."/>
            <person name="Gould F."/>
        </authorList>
    </citation>
    <scope>NUCLEOTIDE SEQUENCE [LARGE SCALE GENOMIC DNA]</scope>
    <source>
        <strain evidence="5">HvINT-</strain>
        <tissue evidence="5">Whole body</tissue>
    </source>
</reference>
<dbReference type="STRING" id="7102.A0A2A4J687"/>
<dbReference type="InterPro" id="IPR036928">
    <property type="entry name" value="AS_sf"/>
</dbReference>
<feature type="binding site" evidence="2">
    <location>
        <begin position="222"/>
        <end position="225"/>
    </location>
    <ligand>
        <name>substrate</name>
    </ligand>
</feature>
<feature type="active site" description="Acyl-ester intermediate" evidence="1">
    <location>
        <position position="225"/>
    </location>
</feature>
<organism evidence="5">
    <name type="scientific">Heliothis virescens</name>
    <name type="common">Tobacco budworm moth</name>
    <dbReference type="NCBI Taxonomy" id="7102"/>
    <lineage>
        <taxon>Eukaryota</taxon>
        <taxon>Metazoa</taxon>
        <taxon>Ecdysozoa</taxon>
        <taxon>Arthropoda</taxon>
        <taxon>Hexapoda</taxon>
        <taxon>Insecta</taxon>
        <taxon>Pterygota</taxon>
        <taxon>Neoptera</taxon>
        <taxon>Endopterygota</taxon>
        <taxon>Lepidoptera</taxon>
        <taxon>Glossata</taxon>
        <taxon>Ditrysia</taxon>
        <taxon>Noctuoidea</taxon>
        <taxon>Noctuidae</taxon>
        <taxon>Heliothinae</taxon>
        <taxon>Heliothis</taxon>
    </lineage>
</organism>
<dbReference type="AlphaFoldDB" id="A0A2A4J687"/>
<dbReference type="SUPFAM" id="SSF75304">
    <property type="entry name" value="Amidase signature (AS) enzymes"/>
    <property type="match status" value="2"/>
</dbReference>
<feature type="active site" description="Charge relay system" evidence="1">
    <location>
        <position position="201"/>
    </location>
</feature>
<feature type="binding site" evidence="2">
    <location>
        <position position="175"/>
    </location>
    <ligand>
        <name>substrate</name>
    </ligand>
</feature>
<gene>
    <name evidence="5" type="ORF">B5V51_7075</name>
</gene>
<comment type="caution">
    <text evidence="5">The sequence shown here is derived from an EMBL/GenBank/DDBJ whole genome shotgun (WGS) entry which is preliminary data.</text>
</comment>
<dbReference type="Gene3D" id="3.90.1300.10">
    <property type="entry name" value="Amidase signature (AS) domain"/>
    <property type="match status" value="2"/>
</dbReference>
<evidence type="ECO:0000256" key="2">
    <source>
        <dbReference type="PIRSR" id="PIRSR001221-2"/>
    </source>
</evidence>
<keyword evidence="3" id="KW-0812">Transmembrane</keyword>
<accession>A0A2A4J687</accession>
<dbReference type="PANTHER" id="PTHR43372">
    <property type="entry name" value="FATTY-ACID AMIDE HYDROLASE"/>
    <property type="match status" value="1"/>
</dbReference>
<dbReference type="PIRSF" id="PIRSF001221">
    <property type="entry name" value="Amidase_fungi"/>
    <property type="match status" value="1"/>
</dbReference>
<keyword evidence="3" id="KW-0472">Membrane</keyword>
<dbReference type="EMBL" id="NWSH01003110">
    <property type="protein sequence ID" value="PCG66932.1"/>
    <property type="molecule type" value="Genomic_DNA"/>
</dbReference>
<sequence>MSKTWRAIYLYVRLIFDLAVDGIFSLFWHRRSKTVPPLDLKKHAVLTESAVVLAKKIRQKELKSEDLVKAVVERIKEVNPVINAIAVGRYDAAIAEAKEVDALIANGLSDAEFDKKPLLGVPFTTKESQAVEGMPFTLGLRSRRHVMATEDSEAVKRLKDAGGIVVACSNLPELLVWQETRNPVYGMTNNPHHTGRTPGGSSGAEAALTASCATVVSLCSDIGGSTRMPAFYCGMFGHHPTPGTTNLRGVIFRNGEEPDSMLALGFISKHVEDLAPLTKIVAGDKAPLLKLDREIDFKNIKFYYMETSSDIGGSTRMPAFYCGMFGHHPTPGTTNLRGVIFRNGEEPDSMLALGFISKHVEDLAPLTKIVAGDKAPLLKLDREIDFKNIKFYYMETSKDFSVSSIRADLRGAMKRVITRISQQAKTTETAPQPYYHKAFNHMYKIWNYWMTKEPEHLPSLCTNNKGNANGIVELVKKTFGLSRHCLFTVVRLIEKQYMPKVDAEWAEKITQQLKEDLFTKLGDNGVLLMPSAPQAAPYHYSCFLRPYNFSYWAIVNALKCPATQVPLGVNAQGLPLGIQVVAAPYNDALCLKVAEYLGKEFGGAVVACKYK</sequence>
<dbReference type="InterPro" id="IPR052739">
    <property type="entry name" value="FAAH2"/>
</dbReference>
<feature type="domain" description="Amidase" evidence="4">
    <location>
        <begin position="308"/>
        <end position="591"/>
    </location>
</feature>